<dbReference type="EMBL" id="KQ257453">
    <property type="protein sequence ID" value="KND02173.1"/>
    <property type="molecule type" value="Genomic_DNA"/>
</dbReference>
<dbReference type="STRING" id="645134.A0A0L0HMZ1"/>
<name>A0A0L0HMZ1_SPIPD</name>
<dbReference type="Pfam" id="PF08447">
    <property type="entry name" value="PAS_3"/>
    <property type="match status" value="1"/>
</dbReference>
<organism evidence="7 8">
    <name type="scientific">Spizellomyces punctatus (strain DAOM BR117)</name>
    <dbReference type="NCBI Taxonomy" id="645134"/>
    <lineage>
        <taxon>Eukaryota</taxon>
        <taxon>Fungi</taxon>
        <taxon>Fungi incertae sedis</taxon>
        <taxon>Chytridiomycota</taxon>
        <taxon>Chytridiomycota incertae sedis</taxon>
        <taxon>Chytridiomycetes</taxon>
        <taxon>Spizellomycetales</taxon>
        <taxon>Spizellomycetaceae</taxon>
        <taxon>Spizellomyces</taxon>
    </lineage>
</organism>
<feature type="coiled-coil region" evidence="4">
    <location>
        <begin position="651"/>
        <end position="678"/>
    </location>
</feature>
<evidence type="ECO:0000256" key="4">
    <source>
        <dbReference type="SAM" id="Coils"/>
    </source>
</evidence>
<dbReference type="Pfam" id="PF13426">
    <property type="entry name" value="PAS_9"/>
    <property type="match status" value="1"/>
</dbReference>
<keyword evidence="3" id="KW-0157">Chromophore</keyword>
<gene>
    <name evidence="7" type="ORF">SPPG_02664</name>
</gene>
<dbReference type="PROSITE" id="PS50112">
    <property type="entry name" value="PAS"/>
    <property type="match status" value="1"/>
</dbReference>
<dbReference type="eggNOG" id="ENOG502QU3S">
    <property type="taxonomic scope" value="Eukaryota"/>
</dbReference>
<dbReference type="GeneID" id="27686234"/>
<feature type="domain" description="PAS" evidence="5">
    <location>
        <begin position="113"/>
        <end position="158"/>
    </location>
</feature>
<keyword evidence="1" id="KW-0285">Flavoprotein</keyword>
<dbReference type="InterPro" id="IPR000014">
    <property type="entry name" value="PAS"/>
</dbReference>
<dbReference type="RefSeq" id="XP_016610212.1">
    <property type="nucleotide sequence ID" value="XM_016750947.1"/>
</dbReference>
<dbReference type="SUPFAM" id="SSF55785">
    <property type="entry name" value="PYP-like sensor domain (PAS domain)"/>
    <property type="match status" value="3"/>
</dbReference>
<dbReference type="NCBIfam" id="TIGR00229">
    <property type="entry name" value="sensory_box"/>
    <property type="match status" value="1"/>
</dbReference>
<evidence type="ECO:0000313" key="6">
    <source>
        <dbReference type="EMBL" id="KND02173.1"/>
    </source>
</evidence>
<reference evidence="7 8" key="1">
    <citation type="submission" date="2009-08" db="EMBL/GenBank/DDBJ databases">
        <title>The Genome Sequence of Spizellomyces punctatus strain DAOM BR117.</title>
        <authorList>
            <consortium name="The Broad Institute Genome Sequencing Platform"/>
            <person name="Russ C."/>
            <person name="Cuomo C."/>
            <person name="Shea T."/>
            <person name="Young S.K."/>
            <person name="Zeng Q."/>
            <person name="Koehrsen M."/>
            <person name="Haas B."/>
            <person name="Borodovsky M."/>
            <person name="Guigo R."/>
            <person name="Alvarado L."/>
            <person name="Berlin A."/>
            <person name="Bochicchio J."/>
            <person name="Borenstein D."/>
            <person name="Chapman S."/>
            <person name="Chen Z."/>
            <person name="Engels R."/>
            <person name="Freedman E."/>
            <person name="Gellesch M."/>
            <person name="Goldberg J."/>
            <person name="Griggs A."/>
            <person name="Gujja S."/>
            <person name="Heiman D."/>
            <person name="Hepburn T."/>
            <person name="Howarth C."/>
            <person name="Jen D."/>
            <person name="Larson L."/>
            <person name="Lewis B."/>
            <person name="Mehta T."/>
            <person name="Park D."/>
            <person name="Pearson M."/>
            <person name="Roberts A."/>
            <person name="Saif S."/>
            <person name="Shenoy N."/>
            <person name="Sisk P."/>
            <person name="Stolte C."/>
            <person name="Sykes S."/>
            <person name="Thomson T."/>
            <person name="Walk T."/>
            <person name="White J."/>
            <person name="Yandava C."/>
            <person name="Burger G."/>
            <person name="Gray M.W."/>
            <person name="Holland P.W.H."/>
            <person name="King N."/>
            <person name="Lang F.B.F."/>
            <person name="Roger A.J."/>
            <person name="Ruiz-Trillo I."/>
            <person name="Lander E."/>
            <person name="Nusbaum C."/>
        </authorList>
    </citation>
    <scope>NUCLEOTIDE SEQUENCE [LARGE SCALE GENOMIC DNA]</scope>
    <source>
        <strain evidence="7 8">DAOM BR117</strain>
    </source>
</reference>
<keyword evidence="8" id="KW-1185">Reference proteome</keyword>
<dbReference type="CDD" id="cd00130">
    <property type="entry name" value="PAS"/>
    <property type="match status" value="3"/>
</dbReference>
<dbReference type="Gene3D" id="3.30.450.20">
    <property type="entry name" value="PAS domain"/>
    <property type="match status" value="3"/>
</dbReference>
<evidence type="ECO:0000259" key="5">
    <source>
        <dbReference type="PROSITE" id="PS50112"/>
    </source>
</evidence>
<evidence type="ECO:0000256" key="1">
    <source>
        <dbReference type="ARBA" id="ARBA00022630"/>
    </source>
</evidence>
<dbReference type="GO" id="GO:0005634">
    <property type="term" value="C:nucleus"/>
    <property type="evidence" value="ECO:0007669"/>
    <property type="project" value="TreeGrafter"/>
</dbReference>
<dbReference type="RefSeq" id="XP_016610213.1">
    <property type="nucleotide sequence ID" value="XM_016750948.1"/>
</dbReference>
<evidence type="ECO:0000256" key="3">
    <source>
        <dbReference type="ARBA" id="ARBA00022991"/>
    </source>
</evidence>
<dbReference type="InterPro" id="IPR013655">
    <property type="entry name" value="PAS_fold_3"/>
</dbReference>
<dbReference type="Proteomes" id="UP000053201">
    <property type="component" value="Unassembled WGS sequence"/>
</dbReference>
<accession>A0A0L0HMZ1</accession>
<dbReference type="VEuPathDB" id="FungiDB:SPPG_02664"/>
<dbReference type="EMBL" id="KQ257453">
    <property type="protein sequence ID" value="KND02174.1"/>
    <property type="molecule type" value="Genomic_DNA"/>
</dbReference>
<dbReference type="PANTHER" id="PTHR47429">
    <property type="entry name" value="PROTEIN TWIN LOV 1"/>
    <property type="match status" value="1"/>
</dbReference>
<sequence length="694" mass="76689">MQSIPGELGGENVFGSFGLSQSSLLVRRQKRSISELEEREKYLNNREQQSMVAVKHAVQSPSPYYGLYSGTGFDMLGILARVATRPNPIINLGPIDMSSSFIVTDALREDLPIIYASPTFELLTGYTSTEIMGRNCRFLQSPDGRVERGALRQFVDNNVVYQLKKCVDRRMECQYININYKKGGEPFVNLITIIPISYNANGDPSLFVGFQVDLMKQSGAILRTLEDHSYVIDFSSSPDTLTRPSSDISPRLVTASSTPNACFSTASPSDYCPSPDACDPHTFAFSPGNAPSINIEACMMDESIMDKFLDPDDPSLLSLTEPPQDNISIPSPVETHHNPYIERPIPAVSSAADAIDPGFISHYSLVQNAPDFIHILSSRGIILFASPTACQEILEYEAGELIGRNISQFCHAGDLISLMRELKCAGLNDSVSAVYRFRRKQSGYVWLEIKGHKYEMANRKRTKCFILSGRQRWMGSLDQSELIKPIMASPPGQDSDLWGKLTPNGFFIYLSRTSAPILGTSIQSLYGQSILDYIYEGDRPRVVQKLYQQSTLPVVGEGTEVRCSVDNNGRFMPAVVAIYPGARRDECEAEFLFVRVTLASRGHASSRGCAFGGIAPPLGERACGPFGGDLGFLLDDDMSADIFASVGVDQSTSLQYELNQLRMSNKRLQEELDILQGLTGPSVHRQWQQLDLSV</sequence>
<keyword evidence="2" id="KW-0288">FMN</keyword>
<protein>
    <submittedName>
        <fullName evidence="6 7">PAS domain S-box protein</fullName>
    </submittedName>
</protein>
<dbReference type="OrthoDB" id="447251at2759"/>
<proteinExistence type="predicted"/>
<dbReference type="PANTHER" id="PTHR47429:SF7">
    <property type="entry name" value="GATA-FACTOR"/>
    <property type="match status" value="1"/>
</dbReference>
<dbReference type="InterPro" id="IPR035965">
    <property type="entry name" value="PAS-like_dom_sf"/>
</dbReference>
<dbReference type="AlphaFoldDB" id="A0A0L0HMZ1"/>
<evidence type="ECO:0000256" key="2">
    <source>
        <dbReference type="ARBA" id="ARBA00022643"/>
    </source>
</evidence>
<evidence type="ECO:0000313" key="7">
    <source>
        <dbReference type="EMBL" id="KND02174.1"/>
    </source>
</evidence>
<dbReference type="SMART" id="SM00091">
    <property type="entry name" value="PAS"/>
    <property type="match status" value="3"/>
</dbReference>
<keyword evidence="4" id="KW-0175">Coiled coil</keyword>
<evidence type="ECO:0000313" key="8">
    <source>
        <dbReference type="Proteomes" id="UP000053201"/>
    </source>
</evidence>
<dbReference type="OMA" id="EPVNLIY"/>